<comment type="caution">
    <text evidence="3">The sequence shown here is derived from an EMBL/GenBank/DDBJ whole genome shotgun (WGS) entry which is preliminary data.</text>
</comment>
<dbReference type="Proteomes" id="UP001201812">
    <property type="component" value="Unassembled WGS sequence"/>
</dbReference>
<dbReference type="Pfam" id="PF03227">
    <property type="entry name" value="GILT"/>
    <property type="match status" value="1"/>
</dbReference>
<name>A0AAD4R7E4_9BILA</name>
<evidence type="ECO:0000256" key="2">
    <source>
        <dbReference type="ARBA" id="ARBA00023180"/>
    </source>
</evidence>
<evidence type="ECO:0000313" key="3">
    <source>
        <dbReference type="EMBL" id="KAI1728419.1"/>
    </source>
</evidence>
<dbReference type="PANTHER" id="PTHR13234:SF70">
    <property type="entry name" value="GILT-LIKE PROTEIN C02D5.2"/>
    <property type="match status" value="1"/>
</dbReference>
<comment type="similarity">
    <text evidence="1">Belongs to the GILT family.</text>
</comment>
<proteinExistence type="inferred from homology"/>
<dbReference type="PANTHER" id="PTHR13234">
    <property type="entry name" value="GAMMA-INTERFERON INDUCIBLE LYSOSOMAL THIOL REDUCTASE GILT"/>
    <property type="match status" value="1"/>
</dbReference>
<dbReference type="EMBL" id="JAKKPZ010000001">
    <property type="protein sequence ID" value="KAI1728419.1"/>
    <property type="molecule type" value="Genomic_DNA"/>
</dbReference>
<keyword evidence="4" id="KW-1185">Reference proteome</keyword>
<protein>
    <submittedName>
        <fullName evidence="3">Gamma interferon inducible lysosomal thiol reductase (GILT) domain-containing protein</fullName>
    </submittedName>
</protein>
<reference evidence="3" key="1">
    <citation type="submission" date="2022-01" db="EMBL/GenBank/DDBJ databases">
        <title>Genome Sequence Resource for Two Populations of Ditylenchus destructor, the Migratory Endoparasitic Phytonematode.</title>
        <authorList>
            <person name="Zhang H."/>
            <person name="Lin R."/>
            <person name="Xie B."/>
        </authorList>
    </citation>
    <scope>NUCLEOTIDE SEQUENCE</scope>
    <source>
        <strain evidence="3">BazhouSP</strain>
    </source>
</reference>
<evidence type="ECO:0000256" key="1">
    <source>
        <dbReference type="ARBA" id="ARBA00005679"/>
    </source>
</evidence>
<dbReference type="InterPro" id="IPR004911">
    <property type="entry name" value="Interferon-induced_GILT"/>
</dbReference>
<gene>
    <name evidence="3" type="ORF">DdX_00598</name>
</gene>
<organism evidence="3 4">
    <name type="scientific">Ditylenchus destructor</name>
    <dbReference type="NCBI Taxonomy" id="166010"/>
    <lineage>
        <taxon>Eukaryota</taxon>
        <taxon>Metazoa</taxon>
        <taxon>Ecdysozoa</taxon>
        <taxon>Nematoda</taxon>
        <taxon>Chromadorea</taxon>
        <taxon>Rhabditida</taxon>
        <taxon>Tylenchina</taxon>
        <taxon>Tylenchomorpha</taxon>
        <taxon>Sphaerularioidea</taxon>
        <taxon>Anguinidae</taxon>
        <taxon>Anguininae</taxon>
        <taxon>Ditylenchus</taxon>
    </lineage>
</organism>
<keyword evidence="2" id="KW-0325">Glycoprotein</keyword>
<accession>A0AAD4R7E4</accession>
<sequence>MYHRLKFHRYFMRQYLYPFLCVVLLFWLIQWNTSPKPGTTGSQFDNKDFILDQQQPIVVLPKPNLGEPRIADGLRKTAPEEIERNEPLAISEKVLPEKKFQSGEGEVEEQRKPRKKGNVISLTVYMEAQCPDTTGFIKRQLLPSLDKLRSTKRVDVNLIPFGKASCERKEDDFECTCQHGKDECDLNALMNCVIDRIRSPEQHIPLIGCIQGMNNIQNAFQTCISGHSQADWLWTCANGRRGRYLHALAGQKTAKIGSDFNFVPWVVINGQRVNDAFYALLENLCDRLIPKPLQCNNFA</sequence>
<dbReference type="AlphaFoldDB" id="A0AAD4R7E4"/>
<dbReference type="GO" id="GO:0016671">
    <property type="term" value="F:oxidoreductase activity, acting on a sulfur group of donors, disulfide as acceptor"/>
    <property type="evidence" value="ECO:0007669"/>
    <property type="project" value="InterPro"/>
</dbReference>
<evidence type="ECO:0000313" key="4">
    <source>
        <dbReference type="Proteomes" id="UP001201812"/>
    </source>
</evidence>